<evidence type="ECO:0000259" key="13">
    <source>
        <dbReference type="PROSITE" id="PS50929"/>
    </source>
</evidence>
<dbReference type="Proteomes" id="UP000189935">
    <property type="component" value="Chromosome I"/>
</dbReference>
<protein>
    <submittedName>
        <fullName evidence="15">ATP-binding cassette, subfamily B, HlyB/CyaB</fullName>
    </submittedName>
</protein>
<keyword evidence="4" id="KW-1003">Cell membrane</keyword>
<feature type="transmembrane region" description="Helical" evidence="11">
    <location>
        <begin position="202"/>
        <end position="222"/>
    </location>
</feature>
<reference evidence="15 16" key="1">
    <citation type="submission" date="2016-11" db="EMBL/GenBank/DDBJ databases">
        <authorList>
            <person name="Jaros S."/>
            <person name="Januszkiewicz K."/>
            <person name="Wedrychowicz H."/>
        </authorList>
    </citation>
    <scope>NUCLEOTIDE SEQUENCE [LARGE SCALE GENOMIC DNA]</scope>
    <source>
        <strain evidence="15 16">GAS499</strain>
    </source>
</reference>
<dbReference type="InterPro" id="IPR005074">
    <property type="entry name" value="Peptidase_C39"/>
</dbReference>
<dbReference type="PANTHER" id="PTHR24221:SF647">
    <property type="entry name" value="BLL6336 PROTEIN"/>
    <property type="match status" value="1"/>
</dbReference>
<proteinExistence type="inferred from homology"/>
<name>A0A1M7A5N8_9BRAD</name>
<evidence type="ECO:0000313" key="15">
    <source>
        <dbReference type="EMBL" id="SHL38051.1"/>
    </source>
</evidence>
<dbReference type="Gene3D" id="1.20.1560.10">
    <property type="entry name" value="ABC transporter type 1, transmembrane domain"/>
    <property type="match status" value="1"/>
</dbReference>
<keyword evidence="6" id="KW-0547">Nucleotide-binding</keyword>
<comment type="subcellular location">
    <subcellularLocation>
        <location evidence="1">Cell membrane</location>
        <topology evidence="1">Multi-pass membrane protein</topology>
    </subcellularLocation>
</comment>
<feature type="domain" description="ABC transmembrane type-1" evidence="13">
    <location>
        <begin position="168"/>
        <end position="447"/>
    </location>
</feature>
<keyword evidence="7 15" id="KW-0067">ATP-binding</keyword>
<dbReference type="GO" id="GO:0140359">
    <property type="term" value="F:ABC-type transporter activity"/>
    <property type="evidence" value="ECO:0007669"/>
    <property type="project" value="InterPro"/>
</dbReference>
<dbReference type="FunFam" id="3.40.50.300:FF:000299">
    <property type="entry name" value="ABC transporter ATP-binding protein/permease"/>
    <property type="match status" value="1"/>
</dbReference>
<dbReference type="SMART" id="SM00382">
    <property type="entry name" value="AAA"/>
    <property type="match status" value="1"/>
</dbReference>
<evidence type="ECO:0000256" key="6">
    <source>
        <dbReference type="ARBA" id="ARBA00022741"/>
    </source>
</evidence>
<dbReference type="EMBL" id="LT670844">
    <property type="protein sequence ID" value="SHL38051.1"/>
    <property type="molecule type" value="Genomic_DNA"/>
</dbReference>
<dbReference type="GO" id="GO:0006508">
    <property type="term" value="P:proteolysis"/>
    <property type="evidence" value="ECO:0007669"/>
    <property type="project" value="InterPro"/>
</dbReference>
<dbReference type="RefSeq" id="WP_079543022.1">
    <property type="nucleotide sequence ID" value="NZ_LT670844.1"/>
</dbReference>
<comment type="similarity">
    <text evidence="2">Belongs to the ABC transporter superfamily.</text>
</comment>
<dbReference type="InterPro" id="IPR036640">
    <property type="entry name" value="ABC1_TM_sf"/>
</dbReference>
<dbReference type="GO" id="GO:0005886">
    <property type="term" value="C:plasma membrane"/>
    <property type="evidence" value="ECO:0007669"/>
    <property type="project" value="UniProtKB-SubCell"/>
</dbReference>
<sequence length="719" mass="78789">MVDAGGVATGQRAPMAPLTSVDTGLGCLGLVLALSGEAFDLDRARREFLADGSLASCDDLVRIARAQGLKARVSRSSVKRVRAISLPVIARGRDGAFFVIGRLIETGVLVGHAGGPPVGWTLEQLEREWTGEVVLVAKRDRLPGEVARFGLRWFIPVIKRFSKVLAEVLVISVFIQLVALVSPLFFQVVIDKVLVHRGLTTLEVLVIGLLVVNVADALLNWLRTYAFAHTTSRMDAILGSQLFRHLVALPIGYFESRATGQTVARVRELENVRQFITSSALTLVIDVVFGLIFLAVMFWYSPPLTLAVVISIPFYAVISLVITPVLKARVQEKFQRGAANQSLLVESLAGIQTLKACAVEPQMRQRWDEQLAGYIGASLRVVTLGAAGSQLVGLVNKVTSAAILWFGAQAVIGNQLTIGEFVAFNMLAGQISGPVLRLAQLWQDFQQFRLSIERLADIIDTPTEPNSISAKQNLPPIQGHLRFENIVFRYRASSPEILRDLSLEIRAGEVVGIVGRSGSGKSTLTKLLQRLYMPERGRVMVDGLDIALLDPAWLRRQIGVVLQENVLFNRSIRENIALVDPSMPLERVIHSAQLAGAHEFILELPHGYDTILEERGANLSGGQRQRIAIARALVTNPRILIFDEATSALDYESERVIQSNMRAICQGRTVLIVAHRLSTVRSADRILVMERGQLAEAGTHDALMHHDGLYANLVRQATG</sequence>
<dbReference type="PROSITE" id="PS50893">
    <property type="entry name" value="ABC_TRANSPORTER_2"/>
    <property type="match status" value="1"/>
</dbReference>
<evidence type="ECO:0000256" key="2">
    <source>
        <dbReference type="ARBA" id="ARBA00005417"/>
    </source>
</evidence>
<dbReference type="Gene3D" id="3.40.50.300">
    <property type="entry name" value="P-loop containing nucleotide triphosphate hydrolases"/>
    <property type="match status" value="1"/>
</dbReference>
<dbReference type="InterPro" id="IPR003593">
    <property type="entry name" value="AAA+_ATPase"/>
</dbReference>
<keyword evidence="8 11" id="KW-1133">Transmembrane helix</keyword>
<evidence type="ECO:0000256" key="3">
    <source>
        <dbReference type="ARBA" id="ARBA00022448"/>
    </source>
</evidence>
<evidence type="ECO:0000256" key="5">
    <source>
        <dbReference type="ARBA" id="ARBA00022692"/>
    </source>
</evidence>
<feature type="transmembrane region" description="Helical" evidence="11">
    <location>
        <begin position="306"/>
        <end position="326"/>
    </location>
</feature>
<dbReference type="Pfam" id="PF00005">
    <property type="entry name" value="ABC_tran"/>
    <property type="match status" value="1"/>
</dbReference>
<comment type="function">
    <text evidence="10">Involved in beta-(1--&gt;2)glucan export. Transmembrane domains (TMD) form a pore in the inner membrane and the ATP-binding domain (NBD) is responsible for energy generation.</text>
</comment>
<gene>
    <name evidence="15" type="ORF">SAMN05444159_5747</name>
</gene>
<dbReference type="GO" id="GO:0030253">
    <property type="term" value="P:protein secretion by the type I secretion system"/>
    <property type="evidence" value="ECO:0007669"/>
    <property type="project" value="InterPro"/>
</dbReference>
<dbReference type="InterPro" id="IPR003439">
    <property type="entry name" value="ABC_transporter-like_ATP-bd"/>
</dbReference>
<dbReference type="CDD" id="cd18588">
    <property type="entry name" value="ABC_6TM_CyaB_HlyB_like"/>
    <property type="match status" value="1"/>
</dbReference>
<dbReference type="InterPro" id="IPR011527">
    <property type="entry name" value="ABC1_TM_dom"/>
</dbReference>
<dbReference type="InterPro" id="IPR017871">
    <property type="entry name" value="ABC_transporter-like_CS"/>
</dbReference>
<dbReference type="SUPFAM" id="SSF52540">
    <property type="entry name" value="P-loop containing nucleoside triphosphate hydrolases"/>
    <property type="match status" value="1"/>
</dbReference>
<accession>A0A1M7A5N8</accession>
<organism evidence="15 16">
    <name type="scientific">Bradyrhizobium lablabi</name>
    <dbReference type="NCBI Taxonomy" id="722472"/>
    <lineage>
        <taxon>Bacteria</taxon>
        <taxon>Pseudomonadati</taxon>
        <taxon>Pseudomonadota</taxon>
        <taxon>Alphaproteobacteria</taxon>
        <taxon>Hyphomicrobiales</taxon>
        <taxon>Nitrobacteraceae</taxon>
        <taxon>Bradyrhizobium</taxon>
    </lineage>
</organism>
<dbReference type="GO" id="GO:0030256">
    <property type="term" value="C:type I protein secretion system complex"/>
    <property type="evidence" value="ECO:0007669"/>
    <property type="project" value="InterPro"/>
</dbReference>
<feature type="domain" description="Peptidase C39" evidence="14">
    <location>
        <begin position="17"/>
        <end position="136"/>
    </location>
</feature>
<evidence type="ECO:0000256" key="8">
    <source>
        <dbReference type="ARBA" id="ARBA00022989"/>
    </source>
</evidence>
<feature type="domain" description="ABC transporter" evidence="12">
    <location>
        <begin position="481"/>
        <end position="716"/>
    </location>
</feature>
<dbReference type="PROSITE" id="PS00211">
    <property type="entry name" value="ABC_TRANSPORTER_1"/>
    <property type="match status" value="1"/>
</dbReference>
<dbReference type="AlphaFoldDB" id="A0A1M7A5N8"/>
<dbReference type="PROSITE" id="PS50929">
    <property type="entry name" value="ABC_TM1F"/>
    <property type="match status" value="1"/>
</dbReference>
<evidence type="ECO:0000256" key="10">
    <source>
        <dbReference type="ARBA" id="ARBA00024722"/>
    </source>
</evidence>
<dbReference type="NCBIfam" id="TIGR01846">
    <property type="entry name" value="type_I_sec_HlyB"/>
    <property type="match status" value="1"/>
</dbReference>
<dbReference type="SUPFAM" id="SSF90123">
    <property type="entry name" value="ABC transporter transmembrane region"/>
    <property type="match status" value="1"/>
</dbReference>
<dbReference type="InterPro" id="IPR010132">
    <property type="entry name" value="ATPase_T1SS_HlyB"/>
</dbReference>
<keyword evidence="9 11" id="KW-0472">Membrane</keyword>
<dbReference type="GO" id="GO:0005524">
    <property type="term" value="F:ATP binding"/>
    <property type="evidence" value="ECO:0007669"/>
    <property type="project" value="UniProtKB-KW"/>
</dbReference>
<evidence type="ECO:0000259" key="14">
    <source>
        <dbReference type="PROSITE" id="PS50990"/>
    </source>
</evidence>
<dbReference type="GO" id="GO:0008233">
    <property type="term" value="F:peptidase activity"/>
    <property type="evidence" value="ECO:0007669"/>
    <property type="project" value="InterPro"/>
</dbReference>
<feature type="transmembrane region" description="Helical" evidence="11">
    <location>
        <begin position="275"/>
        <end position="300"/>
    </location>
</feature>
<evidence type="ECO:0000256" key="9">
    <source>
        <dbReference type="ARBA" id="ARBA00023136"/>
    </source>
</evidence>
<dbReference type="PROSITE" id="PS50990">
    <property type="entry name" value="PEPTIDASE_C39"/>
    <property type="match status" value="1"/>
</dbReference>
<feature type="transmembrane region" description="Helical" evidence="11">
    <location>
        <begin position="168"/>
        <end position="190"/>
    </location>
</feature>
<dbReference type="GO" id="GO:0016887">
    <property type="term" value="F:ATP hydrolysis activity"/>
    <property type="evidence" value="ECO:0007669"/>
    <property type="project" value="InterPro"/>
</dbReference>
<evidence type="ECO:0000256" key="11">
    <source>
        <dbReference type="SAM" id="Phobius"/>
    </source>
</evidence>
<dbReference type="GO" id="GO:0034040">
    <property type="term" value="F:ATPase-coupled lipid transmembrane transporter activity"/>
    <property type="evidence" value="ECO:0007669"/>
    <property type="project" value="TreeGrafter"/>
</dbReference>
<dbReference type="InterPro" id="IPR027417">
    <property type="entry name" value="P-loop_NTPase"/>
</dbReference>
<evidence type="ECO:0000256" key="4">
    <source>
        <dbReference type="ARBA" id="ARBA00022475"/>
    </source>
</evidence>
<dbReference type="InterPro" id="IPR039421">
    <property type="entry name" value="Type_1_exporter"/>
</dbReference>
<dbReference type="PANTHER" id="PTHR24221">
    <property type="entry name" value="ATP-BINDING CASSETTE SUB-FAMILY B"/>
    <property type="match status" value="1"/>
</dbReference>
<dbReference type="Gene3D" id="3.90.70.10">
    <property type="entry name" value="Cysteine proteinases"/>
    <property type="match status" value="1"/>
</dbReference>
<keyword evidence="3" id="KW-0813">Transport</keyword>
<evidence type="ECO:0000256" key="1">
    <source>
        <dbReference type="ARBA" id="ARBA00004651"/>
    </source>
</evidence>
<keyword evidence="5 11" id="KW-0812">Transmembrane</keyword>
<evidence type="ECO:0000313" key="16">
    <source>
        <dbReference type="Proteomes" id="UP000189935"/>
    </source>
</evidence>
<dbReference type="Pfam" id="PF03412">
    <property type="entry name" value="Peptidase_C39"/>
    <property type="match status" value="1"/>
</dbReference>
<dbReference type="Pfam" id="PF00664">
    <property type="entry name" value="ABC_membrane"/>
    <property type="match status" value="1"/>
</dbReference>
<evidence type="ECO:0000256" key="7">
    <source>
        <dbReference type="ARBA" id="ARBA00022840"/>
    </source>
</evidence>
<evidence type="ECO:0000259" key="12">
    <source>
        <dbReference type="PROSITE" id="PS50893"/>
    </source>
</evidence>
<dbReference type="OrthoDB" id="9787557at2"/>